<sequence>VAKPEMIIEQRKHHALNLEAIDNELRMEQARQRSEKLAWEQFGRVVRRNLLEKRQTLDARTRLDVLNSLAFMRENMPIDDVATAAQKVKQLADSLGENSAVIPSPGGFTIKSPDVTIEIGISEENFTACKIGYFGQPLFDAPDALALMKCGEFTELRDAVSDILGALPKGISM</sequence>
<keyword evidence="2" id="KW-1185">Reference proteome</keyword>
<accession>A0A8R1DT39</accession>
<dbReference type="AlphaFoldDB" id="A0A8R1DT39"/>
<dbReference type="EnsemblMetazoa" id="CJA11580b.1">
    <property type="protein sequence ID" value="CJA11580b.1"/>
    <property type="gene ID" value="WBGene00130784"/>
</dbReference>
<dbReference type="Proteomes" id="UP000005237">
    <property type="component" value="Unassembled WGS sequence"/>
</dbReference>
<proteinExistence type="predicted"/>
<organism evidence="1 2">
    <name type="scientific">Caenorhabditis japonica</name>
    <dbReference type="NCBI Taxonomy" id="281687"/>
    <lineage>
        <taxon>Eukaryota</taxon>
        <taxon>Metazoa</taxon>
        <taxon>Ecdysozoa</taxon>
        <taxon>Nematoda</taxon>
        <taxon>Chromadorea</taxon>
        <taxon>Rhabditida</taxon>
        <taxon>Rhabditina</taxon>
        <taxon>Rhabditomorpha</taxon>
        <taxon>Rhabditoidea</taxon>
        <taxon>Rhabditidae</taxon>
        <taxon>Peloderinae</taxon>
        <taxon>Caenorhabditis</taxon>
    </lineage>
</organism>
<reference evidence="1" key="2">
    <citation type="submission" date="2022-06" db="UniProtKB">
        <authorList>
            <consortium name="EnsemblMetazoa"/>
        </authorList>
    </citation>
    <scope>IDENTIFICATION</scope>
    <source>
        <strain evidence="1">DF5081</strain>
    </source>
</reference>
<evidence type="ECO:0000313" key="1">
    <source>
        <dbReference type="EnsemblMetazoa" id="CJA11580b.1"/>
    </source>
</evidence>
<evidence type="ECO:0000313" key="2">
    <source>
        <dbReference type="Proteomes" id="UP000005237"/>
    </source>
</evidence>
<name>A0A8R1DT39_CAEJA</name>
<reference evidence="2" key="1">
    <citation type="submission" date="2010-08" db="EMBL/GenBank/DDBJ databases">
        <authorList>
            <consortium name="Caenorhabditis japonica Sequencing Consortium"/>
            <person name="Wilson R.K."/>
        </authorList>
    </citation>
    <scope>NUCLEOTIDE SEQUENCE [LARGE SCALE GENOMIC DNA]</scope>
    <source>
        <strain evidence="2">DF5081</strain>
    </source>
</reference>
<protein>
    <submittedName>
        <fullName evidence="1">Uncharacterized protein</fullName>
    </submittedName>
</protein>